<sequence>MAERGVTYDAVTYSLLLGAHALLADHTKIDMLMSEMREAGMEVTLKCHQEIIRAYAIGGHVQLAEEALQAAVRSGHAQPYLAMPLLKGCERAQDVAGVRRWLQRLPSLGMATTAAMWRLAIETAHEAGDAAAADALWRDARAAGAPSLYKAMRSTRTSQGRVVVVDRDTPALLQQPHNSALDLSDCTMAVAHVALREAARELRKMAPPATRLAPLSQGRVDESGNIECPYHGWSFTAQGGCVKMPHAEPTLRYPARSCATAYLVVHQQLPYDYTTMLENALDPAHADFTHHGSLSSRDRAKPHPCTLDKAGTLHINGFDGAVGPVRRIQFIAPFTVHSSFKLPGMESYFTLYAVPLEPGRARVIQVGQSKTDGFLAQIKRARLQRGLSGVVLSPLLNLPKPLWWTHAQGSGILEEDLPILNVQEKRLAAQGGWSNSATRKAYCTPMGTDLFVTQFYKWWDRFAAGGPWASTAAAAEAWSAVAKQPPLPMDKLLDRYTAHTSICAVCSGALRGVRKARTALTVAAAAATTMAVLRIRPHAMAALACACATLAWKACGAIEMSLTRGKFPFKRHL</sequence>
<dbReference type="PANTHER" id="PTHR21266">
    <property type="entry name" value="IRON-SULFUR DOMAIN CONTAINING PROTEIN"/>
    <property type="match status" value="1"/>
</dbReference>
<evidence type="ECO:0000313" key="16">
    <source>
        <dbReference type="Proteomes" id="UP000664859"/>
    </source>
</evidence>
<dbReference type="GO" id="GO:0046872">
    <property type="term" value="F:metal ion binding"/>
    <property type="evidence" value="ECO:0007669"/>
    <property type="project" value="UniProtKB-KW"/>
</dbReference>
<name>A0A835YUJ1_9STRA</name>
<dbReference type="EMBL" id="JAFCMP010000301">
    <property type="protein sequence ID" value="KAG5181665.1"/>
    <property type="molecule type" value="Genomic_DNA"/>
</dbReference>
<evidence type="ECO:0000256" key="10">
    <source>
        <dbReference type="ARBA" id="ARBA00023002"/>
    </source>
</evidence>
<dbReference type="GO" id="GO:0009507">
    <property type="term" value="C:chloroplast"/>
    <property type="evidence" value="ECO:0007669"/>
    <property type="project" value="UniProtKB-SubCell"/>
</dbReference>
<dbReference type="InterPro" id="IPR017941">
    <property type="entry name" value="Rieske_2Fe-2S"/>
</dbReference>
<keyword evidence="9" id="KW-1133">Transmembrane helix</keyword>
<dbReference type="Gene3D" id="2.102.10.10">
    <property type="entry name" value="Rieske [2Fe-2S] iron-sulphur domain"/>
    <property type="match status" value="1"/>
</dbReference>
<evidence type="ECO:0000256" key="12">
    <source>
        <dbReference type="ARBA" id="ARBA00023014"/>
    </source>
</evidence>
<keyword evidence="10" id="KW-0560">Oxidoreductase</keyword>
<dbReference type="Pfam" id="PF08417">
    <property type="entry name" value="PaO"/>
    <property type="match status" value="1"/>
</dbReference>
<comment type="subcellular location">
    <subcellularLocation>
        <location evidence="2">Membrane</location>
    </subcellularLocation>
    <subcellularLocation>
        <location evidence="1">Plastid</location>
        <location evidence="1">Chloroplast</location>
    </subcellularLocation>
</comment>
<keyword evidence="8" id="KW-0809">Transit peptide</keyword>
<accession>A0A835YUJ1</accession>
<reference evidence="15" key="1">
    <citation type="submission" date="2021-02" db="EMBL/GenBank/DDBJ databases">
        <title>First Annotated Genome of the Yellow-green Alga Tribonema minus.</title>
        <authorList>
            <person name="Mahan K.M."/>
        </authorList>
    </citation>
    <scope>NUCLEOTIDE SEQUENCE</scope>
    <source>
        <strain evidence="15">UTEX B ZZ1240</strain>
    </source>
</reference>
<dbReference type="PANTHER" id="PTHR21266:SF32">
    <property type="entry name" value="CHOLESTEROL 7-DESATURASE NVD"/>
    <property type="match status" value="1"/>
</dbReference>
<keyword evidence="13" id="KW-0472">Membrane</keyword>
<proteinExistence type="predicted"/>
<dbReference type="PROSITE" id="PS51296">
    <property type="entry name" value="RIESKE"/>
    <property type="match status" value="1"/>
</dbReference>
<dbReference type="AlphaFoldDB" id="A0A835YUJ1"/>
<dbReference type="InterPro" id="IPR013626">
    <property type="entry name" value="PaO"/>
</dbReference>
<gene>
    <name evidence="15" type="ORF">JKP88DRAFT_349123</name>
</gene>
<dbReference type="GO" id="GO:0016020">
    <property type="term" value="C:membrane"/>
    <property type="evidence" value="ECO:0007669"/>
    <property type="project" value="UniProtKB-SubCell"/>
</dbReference>
<evidence type="ECO:0000256" key="8">
    <source>
        <dbReference type="ARBA" id="ARBA00022946"/>
    </source>
</evidence>
<comment type="caution">
    <text evidence="15">The sequence shown here is derived from an EMBL/GenBank/DDBJ whole genome shotgun (WGS) entry which is preliminary data.</text>
</comment>
<evidence type="ECO:0000256" key="11">
    <source>
        <dbReference type="ARBA" id="ARBA00023004"/>
    </source>
</evidence>
<evidence type="ECO:0000256" key="7">
    <source>
        <dbReference type="ARBA" id="ARBA00022723"/>
    </source>
</evidence>
<evidence type="ECO:0000256" key="3">
    <source>
        <dbReference type="ARBA" id="ARBA00022528"/>
    </source>
</evidence>
<protein>
    <recommendedName>
        <fullName evidence="14">Rieske domain-containing protein</fullName>
    </recommendedName>
</protein>
<evidence type="ECO:0000259" key="14">
    <source>
        <dbReference type="PROSITE" id="PS51296"/>
    </source>
</evidence>
<evidence type="ECO:0000256" key="2">
    <source>
        <dbReference type="ARBA" id="ARBA00004370"/>
    </source>
</evidence>
<dbReference type="GO" id="GO:0051537">
    <property type="term" value="F:2 iron, 2 sulfur cluster binding"/>
    <property type="evidence" value="ECO:0007669"/>
    <property type="project" value="UniProtKB-KW"/>
</dbReference>
<dbReference type="OrthoDB" id="426882at2759"/>
<keyword evidence="3" id="KW-0150">Chloroplast</keyword>
<dbReference type="SUPFAM" id="SSF50022">
    <property type="entry name" value="ISP domain"/>
    <property type="match status" value="1"/>
</dbReference>
<dbReference type="SUPFAM" id="SSF55961">
    <property type="entry name" value="Bet v1-like"/>
    <property type="match status" value="1"/>
</dbReference>
<feature type="domain" description="Rieske" evidence="14">
    <location>
        <begin position="211"/>
        <end position="264"/>
    </location>
</feature>
<dbReference type="InterPro" id="IPR011990">
    <property type="entry name" value="TPR-like_helical_dom_sf"/>
</dbReference>
<evidence type="ECO:0000313" key="15">
    <source>
        <dbReference type="EMBL" id="KAG5181665.1"/>
    </source>
</evidence>
<evidence type="ECO:0000256" key="5">
    <source>
        <dbReference type="ARBA" id="ARBA00022692"/>
    </source>
</evidence>
<dbReference type="InterPro" id="IPR050584">
    <property type="entry name" value="Cholesterol_7-desaturase"/>
</dbReference>
<keyword evidence="5" id="KW-0812">Transmembrane</keyword>
<dbReference type="InterPro" id="IPR036922">
    <property type="entry name" value="Rieske_2Fe-2S_sf"/>
</dbReference>
<keyword evidence="6" id="KW-0001">2Fe-2S</keyword>
<keyword evidence="7" id="KW-0479">Metal-binding</keyword>
<dbReference type="Gene3D" id="3.90.380.10">
    <property type="entry name" value="Naphthalene 1,2-dioxygenase Alpha Subunit, Chain A, domain 1"/>
    <property type="match status" value="1"/>
</dbReference>
<evidence type="ECO:0000256" key="9">
    <source>
        <dbReference type="ARBA" id="ARBA00022989"/>
    </source>
</evidence>
<dbReference type="GO" id="GO:0010277">
    <property type="term" value="F:chlorophyllide a oxygenase activity"/>
    <property type="evidence" value="ECO:0007669"/>
    <property type="project" value="InterPro"/>
</dbReference>
<dbReference type="Pfam" id="PF00355">
    <property type="entry name" value="Rieske"/>
    <property type="match status" value="1"/>
</dbReference>
<organism evidence="15 16">
    <name type="scientific">Tribonema minus</name>
    <dbReference type="NCBI Taxonomy" id="303371"/>
    <lineage>
        <taxon>Eukaryota</taxon>
        <taxon>Sar</taxon>
        <taxon>Stramenopiles</taxon>
        <taxon>Ochrophyta</taxon>
        <taxon>PX clade</taxon>
        <taxon>Xanthophyceae</taxon>
        <taxon>Tribonematales</taxon>
        <taxon>Tribonemataceae</taxon>
        <taxon>Tribonema</taxon>
    </lineage>
</organism>
<keyword evidence="16" id="KW-1185">Reference proteome</keyword>
<keyword evidence="4" id="KW-0934">Plastid</keyword>
<evidence type="ECO:0000256" key="13">
    <source>
        <dbReference type="ARBA" id="ARBA00023136"/>
    </source>
</evidence>
<evidence type="ECO:0000256" key="4">
    <source>
        <dbReference type="ARBA" id="ARBA00022640"/>
    </source>
</evidence>
<keyword evidence="11" id="KW-0408">Iron</keyword>
<dbReference type="Gene3D" id="1.25.40.10">
    <property type="entry name" value="Tetratricopeptide repeat domain"/>
    <property type="match status" value="1"/>
</dbReference>
<evidence type="ECO:0000256" key="1">
    <source>
        <dbReference type="ARBA" id="ARBA00004229"/>
    </source>
</evidence>
<evidence type="ECO:0000256" key="6">
    <source>
        <dbReference type="ARBA" id="ARBA00022714"/>
    </source>
</evidence>
<keyword evidence="12" id="KW-0411">Iron-sulfur</keyword>
<dbReference type="Proteomes" id="UP000664859">
    <property type="component" value="Unassembled WGS sequence"/>
</dbReference>